<gene>
    <name evidence="4" type="ORF">GA0070611_0171</name>
</gene>
<evidence type="ECO:0008006" key="6">
    <source>
        <dbReference type="Google" id="ProtNLM"/>
    </source>
</evidence>
<feature type="chain" id="PRO_5008382300" description="LPXTG-motif cell wall anchor domain-containing protein" evidence="3">
    <location>
        <begin position="32"/>
        <end position="413"/>
    </location>
</feature>
<reference evidence="5" key="1">
    <citation type="submission" date="2016-06" db="EMBL/GenBank/DDBJ databases">
        <authorList>
            <person name="Varghese N."/>
            <person name="Submissions Spin"/>
        </authorList>
    </citation>
    <scope>NUCLEOTIDE SEQUENCE [LARGE SCALE GENOMIC DNA]</scope>
    <source>
        <strain evidence="5">DSM 44815</strain>
    </source>
</reference>
<keyword evidence="3" id="KW-0732">Signal</keyword>
<accession>A0A1A8Z062</accession>
<dbReference type="STRING" id="261654.GA0070611_0171"/>
<evidence type="ECO:0000313" key="4">
    <source>
        <dbReference type="EMBL" id="SBT37344.1"/>
    </source>
</evidence>
<name>A0A1A8Z062_9ACTN</name>
<keyword evidence="2" id="KW-1133">Transmembrane helix</keyword>
<feature type="region of interest" description="Disordered" evidence="1">
    <location>
        <begin position="347"/>
        <end position="372"/>
    </location>
</feature>
<dbReference type="AlphaFoldDB" id="A0A1A8Z062"/>
<evidence type="ECO:0000313" key="5">
    <source>
        <dbReference type="Proteomes" id="UP000199385"/>
    </source>
</evidence>
<dbReference type="PATRIC" id="fig|261654.4.peg.168"/>
<dbReference type="EMBL" id="LT594323">
    <property type="protein sequence ID" value="SBT37344.1"/>
    <property type="molecule type" value="Genomic_DNA"/>
</dbReference>
<feature type="signal peptide" evidence="3">
    <location>
        <begin position="1"/>
        <end position="31"/>
    </location>
</feature>
<protein>
    <recommendedName>
        <fullName evidence="6">LPXTG-motif cell wall anchor domain-containing protein</fullName>
    </recommendedName>
</protein>
<sequence>MGFGRRWLPATAAVVLVLLGAAGVPTASASAAPKGPDLTVDLVGGTIPLGVTSKTLTLRITNEGDAKPTDARVYVQVLAPVDDAQKVTLWPTGALGDCDGDVVGWYCEVRPEHLPGPGETAELPVSAGIQARQPMNLEIKASVEVKPNDVDPADNTRSFTVRVVDRPAADLSVVAPDVTKAVRVGTGGGLEPTGPLPPGGTGAVRYTIANQGLAPVDGVRVELHLPAGVTFTAPPGECVLGDAGRSAVCTYDRLALIPVKQDTDPDDALHSAVALQHLVTVSADTRAPVTLRGGTVRVEGLRAERPESAAPARAALPTNAVAVPAADVDTSDNQDGFAVVVAAKSSGGGTGNGGDHPGGGTGGSGGSGGGGLPVTGPAAAPVAGIGLALLVGGGVLLLGTRRRRTAGGGRSAG</sequence>
<evidence type="ECO:0000256" key="2">
    <source>
        <dbReference type="SAM" id="Phobius"/>
    </source>
</evidence>
<keyword evidence="2" id="KW-0472">Membrane</keyword>
<feature type="transmembrane region" description="Helical" evidence="2">
    <location>
        <begin position="378"/>
        <end position="398"/>
    </location>
</feature>
<dbReference type="Proteomes" id="UP000199385">
    <property type="component" value="Chromosome I"/>
</dbReference>
<proteinExistence type="predicted"/>
<organism evidence="4 5">
    <name type="scientific">Micromonospora auratinigra</name>
    <dbReference type="NCBI Taxonomy" id="261654"/>
    <lineage>
        <taxon>Bacteria</taxon>
        <taxon>Bacillati</taxon>
        <taxon>Actinomycetota</taxon>
        <taxon>Actinomycetes</taxon>
        <taxon>Micromonosporales</taxon>
        <taxon>Micromonosporaceae</taxon>
        <taxon>Micromonospora</taxon>
    </lineage>
</organism>
<evidence type="ECO:0000256" key="1">
    <source>
        <dbReference type="SAM" id="MobiDB-lite"/>
    </source>
</evidence>
<keyword evidence="2" id="KW-0812">Transmembrane</keyword>
<evidence type="ECO:0000256" key="3">
    <source>
        <dbReference type="SAM" id="SignalP"/>
    </source>
</evidence>
<keyword evidence="5" id="KW-1185">Reference proteome</keyword>